<evidence type="ECO:0000256" key="1">
    <source>
        <dbReference type="ARBA" id="ARBA00000441"/>
    </source>
</evidence>
<accession>E6YND9</accession>
<evidence type="ECO:0000256" key="6">
    <source>
        <dbReference type="RuleBase" id="RU003994"/>
    </source>
</evidence>
<dbReference type="AlphaFoldDB" id="E6YND9"/>
<evidence type="ECO:0000256" key="5">
    <source>
        <dbReference type="ARBA" id="ARBA00023239"/>
    </source>
</evidence>
<evidence type="ECO:0000256" key="4">
    <source>
        <dbReference type="ARBA" id="ARBA00023152"/>
    </source>
</evidence>
<dbReference type="PATRIC" id="fig|685782.3.peg.897"/>
<dbReference type="GO" id="GO:0004332">
    <property type="term" value="F:fructose-bisphosphate aldolase activity"/>
    <property type="evidence" value="ECO:0007669"/>
    <property type="project" value="UniProtKB-EC"/>
</dbReference>
<dbReference type="HOGENOM" id="CLU_031243_0_0_5"/>
<dbReference type="CDD" id="cd00948">
    <property type="entry name" value="FBP_aldolase_I_a"/>
    <property type="match status" value="1"/>
</dbReference>
<reference evidence="7" key="1">
    <citation type="journal article" date="2011" name="PLoS Genet.">
        <title>Parallel evolution of a type IV secretion system in radiating lineages of the host-restricted bacterial pathogen Bartonella.</title>
        <authorList>
            <person name="Engel P."/>
            <person name="Salzburger W."/>
            <person name="Liesch M."/>
            <person name="Chang C.C."/>
            <person name="Maruyama S."/>
            <person name="Lanz C."/>
            <person name="Calteau A."/>
            <person name="Lajus A."/>
            <person name="Medigue C."/>
            <person name="Schuster S.C."/>
            <person name="Dehio C."/>
        </authorList>
    </citation>
    <scope>NUCLEOTIDE SEQUENCE</scope>
    <source>
        <strain evidence="7">ATCC BAA-1498</strain>
    </source>
</reference>
<dbReference type="NCBIfam" id="NF033379">
    <property type="entry name" value="FrucBisAld_I"/>
    <property type="match status" value="1"/>
</dbReference>
<comment type="pathway">
    <text evidence="2">Carbohydrate degradation; glycolysis; D-glyceraldehyde 3-phosphate and glycerone phosphate from D-glucose: step 4/4.</text>
</comment>
<evidence type="ECO:0000256" key="3">
    <source>
        <dbReference type="ARBA" id="ARBA00010387"/>
    </source>
</evidence>
<name>E6YND9_9HYPH</name>
<dbReference type="InterPro" id="IPR029768">
    <property type="entry name" value="Aldolase_I_AS"/>
</dbReference>
<dbReference type="InterPro" id="IPR000741">
    <property type="entry name" value="FBA_I"/>
</dbReference>
<evidence type="ECO:0000313" key="8">
    <source>
        <dbReference type="EMBL" id="KEC54971.1"/>
    </source>
</evidence>
<reference evidence="8 9" key="2">
    <citation type="submission" date="2012-04" db="EMBL/GenBank/DDBJ databases">
        <title>The Genome Sequence of Bartonella rochalimae BMGH.</title>
        <authorList>
            <consortium name="The Broad Institute Genome Sequencing Platform"/>
            <consortium name="The Broad Institute Genome Sequencing Center for Infectious Disease"/>
            <person name="Feldgarden M."/>
            <person name="Kirby J."/>
            <person name="Kosoy M."/>
            <person name="Birtles R."/>
            <person name="Probert W.S."/>
            <person name="Chiaraviglio L."/>
            <person name="Walker B."/>
            <person name="Young S.K."/>
            <person name="Zeng Q."/>
            <person name="Gargeya S."/>
            <person name="Fitzgerald M."/>
            <person name="Haas B."/>
            <person name="Abouelleil A."/>
            <person name="Alvarado L."/>
            <person name="Arachchi H.M."/>
            <person name="Berlin A.M."/>
            <person name="Chapman S.B."/>
            <person name="Goldberg J."/>
            <person name="Griggs A."/>
            <person name="Gujja S."/>
            <person name="Hansen M."/>
            <person name="Howarth C."/>
            <person name="Imamovic A."/>
            <person name="Larimer J."/>
            <person name="McCowen C."/>
            <person name="Montmayeur A."/>
            <person name="Murphy C."/>
            <person name="Neiman D."/>
            <person name="Pearson M."/>
            <person name="Priest M."/>
            <person name="Roberts A."/>
            <person name="Saif S."/>
            <person name="Shea T."/>
            <person name="Sisk P."/>
            <person name="Sykes S."/>
            <person name="Wortman J."/>
            <person name="Nusbaum C."/>
            <person name="Birren B."/>
        </authorList>
    </citation>
    <scope>NUCLEOTIDE SEQUENCE [LARGE SCALE GENOMIC DNA]</scope>
    <source>
        <strain evidence="8 9">ATCC BAA-1498</strain>
    </source>
</reference>
<keyword evidence="5 6" id="KW-0456">Lyase</keyword>
<dbReference type="UniPathway" id="UPA00109">
    <property type="reaction ID" value="UER00183"/>
</dbReference>
<dbReference type="FunFam" id="3.20.20.70:FF:000140">
    <property type="entry name" value="Fructose-bisphosphate aldolase"/>
    <property type="match status" value="1"/>
</dbReference>
<dbReference type="Proteomes" id="UP000027336">
    <property type="component" value="Unassembled WGS sequence"/>
</dbReference>
<dbReference type="SUPFAM" id="SSF51569">
    <property type="entry name" value="Aldolase"/>
    <property type="match status" value="1"/>
</dbReference>
<dbReference type="EMBL" id="FN645467">
    <property type="protein sequence ID" value="CBI78377.1"/>
    <property type="molecule type" value="Genomic_DNA"/>
</dbReference>
<keyword evidence="9" id="KW-1185">Reference proteome</keyword>
<dbReference type="RefSeq" id="WP_035006547.1">
    <property type="nucleotide sequence ID" value="NZ_KL407337.1"/>
</dbReference>
<dbReference type="EC" id="4.1.2.13" evidence="6"/>
<dbReference type="eggNOG" id="COG3588">
    <property type="taxonomic scope" value="Bacteria"/>
</dbReference>
<dbReference type="Gene3D" id="3.20.20.70">
    <property type="entry name" value="Aldolase class I"/>
    <property type="match status" value="1"/>
</dbReference>
<dbReference type="PROSITE" id="PS00158">
    <property type="entry name" value="ALDOLASE_CLASS_I"/>
    <property type="match status" value="1"/>
</dbReference>
<evidence type="ECO:0000313" key="9">
    <source>
        <dbReference type="Proteomes" id="UP000027336"/>
    </source>
</evidence>
<dbReference type="EMBL" id="AHPK01000014">
    <property type="protein sequence ID" value="KEC54971.1"/>
    <property type="molecule type" value="Genomic_DNA"/>
</dbReference>
<comment type="catalytic activity">
    <reaction evidence="1 6">
        <text>beta-D-fructose 1,6-bisphosphate = D-glyceraldehyde 3-phosphate + dihydroxyacetone phosphate</text>
        <dbReference type="Rhea" id="RHEA:14729"/>
        <dbReference type="ChEBI" id="CHEBI:32966"/>
        <dbReference type="ChEBI" id="CHEBI:57642"/>
        <dbReference type="ChEBI" id="CHEBI:59776"/>
        <dbReference type="EC" id="4.1.2.13"/>
    </reaction>
</comment>
<sequence length="343" mass="37500">MSERLEDIAVSLVRPGKGILAADESTATIGKRFQTIGVESTEENRRAYREMLFSAKEAMEMAISGVILFDETIRQKASTGQMLTDLIRHTGAVPGIKVDTGAKPLSAFPQETITEGLDGLRERLKDYYALGARFAKWRAVIAIDEHSLPTRGAINQNAQALARYAALCQEVGLVPIVEPEVLMDGPSRQHSIARCFEVTQTVLKRVFEELFQARVLLEGMILKPNMVIDGKDARKASVDEVAEKTVRVLKQTVPAAVPGIAFLSGGQSDEEATAHLSAMNSFGLLPWKLTFSYGRALQAAALKAWGGKAEQSAAAQKAFYHRARMNHLAALGQWTKEQEQSCA</sequence>
<keyword evidence="4 6" id="KW-0324">Glycolysis</keyword>
<dbReference type="Pfam" id="PF00274">
    <property type="entry name" value="Glycolytic"/>
    <property type="match status" value="1"/>
</dbReference>
<gene>
    <name evidence="7" type="primary">fbaB</name>
    <name evidence="7" type="ORF">BARRO_130021</name>
    <name evidence="8" type="ORF">O99_00869</name>
</gene>
<comment type="similarity">
    <text evidence="3 6">Belongs to the class I fructose-bisphosphate aldolase family.</text>
</comment>
<evidence type="ECO:0000313" key="7">
    <source>
        <dbReference type="EMBL" id="CBI78377.1"/>
    </source>
</evidence>
<dbReference type="OrthoDB" id="9793595at2"/>
<proteinExistence type="inferred from homology"/>
<dbReference type="GO" id="GO:0006096">
    <property type="term" value="P:glycolytic process"/>
    <property type="evidence" value="ECO:0007669"/>
    <property type="project" value="UniProtKB-UniPathway"/>
</dbReference>
<dbReference type="PANTHER" id="PTHR11627">
    <property type="entry name" value="FRUCTOSE-BISPHOSPHATE ALDOLASE"/>
    <property type="match status" value="1"/>
</dbReference>
<protein>
    <recommendedName>
        <fullName evidence="6">Fructose-bisphosphate aldolase</fullName>
        <ecNumber evidence="6">4.1.2.13</ecNumber>
    </recommendedName>
</protein>
<organism evidence="7">
    <name type="scientific">Bartonella rochalimae ATCC BAA-1498</name>
    <dbReference type="NCBI Taxonomy" id="685782"/>
    <lineage>
        <taxon>Bacteria</taxon>
        <taxon>Pseudomonadati</taxon>
        <taxon>Pseudomonadota</taxon>
        <taxon>Alphaproteobacteria</taxon>
        <taxon>Hyphomicrobiales</taxon>
        <taxon>Bartonellaceae</taxon>
        <taxon>Bartonella</taxon>
    </lineage>
</organism>
<evidence type="ECO:0000256" key="2">
    <source>
        <dbReference type="ARBA" id="ARBA00004714"/>
    </source>
</evidence>
<dbReference type="InterPro" id="IPR013785">
    <property type="entry name" value="Aldolase_TIM"/>
</dbReference>